<name>A0A6G8MYN1_9VIRU</name>
<feature type="compositionally biased region" description="Acidic residues" evidence="1">
    <location>
        <begin position="149"/>
        <end position="161"/>
    </location>
</feature>
<organism evidence="2 3">
    <name type="scientific">Cedratvirus kamchatka</name>
    <dbReference type="NCBI Taxonomy" id="2716914"/>
    <lineage>
        <taxon>Viruses</taxon>
        <taxon>Pithoviruses</taxon>
        <taxon>Orthocedratvirinae</taxon>
        <taxon>Alphacedratvirus</taxon>
        <taxon>Alphacedratvirus rossiense</taxon>
    </lineage>
</organism>
<evidence type="ECO:0000256" key="1">
    <source>
        <dbReference type="SAM" id="MobiDB-lite"/>
    </source>
</evidence>
<keyword evidence="3" id="KW-1185">Reference proteome</keyword>
<evidence type="ECO:0000313" key="2">
    <source>
        <dbReference type="EMBL" id="QIN54570.1"/>
    </source>
</evidence>
<feature type="region of interest" description="Disordered" evidence="1">
    <location>
        <begin position="142"/>
        <end position="161"/>
    </location>
</feature>
<evidence type="ECO:0000313" key="3">
    <source>
        <dbReference type="Proteomes" id="UP001224087"/>
    </source>
</evidence>
<proteinExistence type="predicted"/>
<sequence length="161" mass="18677">MENKLSKLEEEYKKRISYITSHLEDLYETIIELEQNRDICELRIRALKEPIIVPLLGLLEKYDYESDESLIVIETGTLVVDKLEDAEDLKKAQVKLGDEDKVYSGKDLKIFMVAPDTVELEQFKEGQHYEIPVVQVKTVEDKEVFSDSSSEEEDEDEEGED</sequence>
<dbReference type="EMBL" id="MN873693">
    <property type="protein sequence ID" value="QIN54570.1"/>
    <property type="molecule type" value="Genomic_DNA"/>
</dbReference>
<gene>
    <name evidence="2" type="primary">ck445</name>
</gene>
<dbReference type="Proteomes" id="UP001224087">
    <property type="component" value="Segment"/>
</dbReference>
<reference evidence="2" key="1">
    <citation type="submission" date="2019-12" db="EMBL/GenBank/DDBJ databases">
        <title>The DNA Methylation Landscape of Giant Viruses.</title>
        <authorList>
            <person name="Jeudy S."/>
            <person name="Rigou S."/>
            <person name="Alempic J.-M."/>
            <person name="Claverie J.-M."/>
            <person name="Abergel C."/>
            <person name="Legendre M."/>
        </authorList>
    </citation>
    <scope>NUCLEOTIDE SEQUENCE</scope>
    <source>
        <strain evidence="2">P4</strain>
    </source>
</reference>
<accession>A0A6G8MYN1</accession>
<protein>
    <submittedName>
        <fullName evidence="2">Uncharacterized protein</fullName>
    </submittedName>
</protein>